<proteinExistence type="inferred from homology"/>
<dbReference type="STRING" id="13706.A0A1X2H5C5"/>
<dbReference type="OrthoDB" id="270930at2759"/>
<dbReference type="GO" id="GO:0030134">
    <property type="term" value="C:COPII-coated ER to Golgi transport vesicle"/>
    <property type="evidence" value="ECO:0007669"/>
    <property type="project" value="TreeGrafter"/>
</dbReference>
<evidence type="ECO:0000313" key="10">
    <source>
        <dbReference type="Proteomes" id="UP000242180"/>
    </source>
</evidence>
<evidence type="ECO:0000259" key="7">
    <source>
        <dbReference type="Pfam" id="PF07970"/>
    </source>
</evidence>
<feature type="transmembrane region" description="Helical" evidence="6">
    <location>
        <begin position="320"/>
        <end position="340"/>
    </location>
</feature>
<dbReference type="GO" id="GO:0005789">
    <property type="term" value="C:endoplasmic reticulum membrane"/>
    <property type="evidence" value="ECO:0007669"/>
    <property type="project" value="TreeGrafter"/>
</dbReference>
<evidence type="ECO:0000256" key="4">
    <source>
        <dbReference type="ARBA" id="ARBA00022989"/>
    </source>
</evidence>
<name>A0A1X2H5C5_SYNRA</name>
<evidence type="ECO:0000259" key="8">
    <source>
        <dbReference type="Pfam" id="PF13850"/>
    </source>
</evidence>
<dbReference type="GO" id="GO:0000139">
    <property type="term" value="C:Golgi membrane"/>
    <property type="evidence" value="ECO:0007669"/>
    <property type="project" value="TreeGrafter"/>
</dbReference>
<evidence type="ECO:0000256" key="5">
    <source>
        <dbReference type="ARBA" id="ARBA00023136"/>
    </source>
</evidence>
<dbReference type="FunCoup" id="A0A1X2H5C5">
    <property type="interactions" value="427"/>
</dbReference>
<keyword evidence="4 6" id="KW-1133">Transmembrane helix</keyword>
<evidence type="ECO:0000256" key="1">
    <source>
        <dbReference type="ARBA" id="ARBA00004141"/>
    </source>
</evidence>
<dbReference type="PANTHER" id="PTHR10984">
    <property type="entry name" value="ENDOPLASMIC RETICULUM-GOLGI INTERMEDIATE COMPARTMENT PROTEIN"/>
    <property type="match status" value="1"/>
</dbReference>
<dbReference type="OMA" id="MHCIPTQ"/>
<reference evidence="9 10" key="1">
    <citation type="submission" date="2016-07" db="EMBL/GenBank/DDBJ databases">
        <title>Pervasive Adenine N6-methylation of Active Genes in Fungi.</title>
        <authorList>
            <consortium name="DOE Joint Genome Institute"/>
            <person name="Mondo S.J."/>
            <person name="Dannebaum R.O."/>
            <person name="Kuo R.C."/>
            <person name="Labutti K."/>
            <person name="Haridas S."/>
            <person name="Kuo A."/>
            <person name="Salamov A."/>
            <person name="Ahrendt S.R."/>
            <person name="Lipzen A."/>
            <person name="Sullivan W."/>
            <person name="Andreopoulos W.B."/>
            <person name="Clum A."/>
            <person name="Lindquist E."/>
            <person name="Daum C."/>
            <person name="Ramamoorthy G.K."/>
            <person name="Gryganskyi A."/>
            <person name="Culley D."/>
            <person name="Magnuson J.K."/>
            <person name="James T.Y."/>
            <person name="O'Malley M.A."/>
            <person name="Stajich J.E."/>
            <person name="Spatafora J.W."/>
            <person name="Visel A."/>
            <person name="Grigoriev I.V."/>
        </authorList>
    </citation>
    <scope>NUCLEOTIDE SEQUENCE [LARGE SCALE GENOMIC DNA]</scope>
    <source>
        <strain evidence="9 10">NRRL 2496</strain>
    </source>
</reference>
<dbReference type="AlphaFoldDB" id="A0A1X2H5C5"/>
<keyword evidence="5 6" id="KW-0472">Membrane</keyword>
<feature type="domain" description="Endoplasmic reticulum vesicle transporter N-terminal" evidence="8">
    <location>
        <begin position="10"/>
        <end position="99"/>
    </location>
</feature>
<gene>
    <name evidence="9" type="ORF">BCR43DRAFT_497242</name>
</gene>
<feature type="transmembrane region" description="Helical" evidence="6">
    <location>
        <begin position="346"/>
        <end position="367"/>
    </location>
</feature>
<dbReference type="EMBL" id="MCGN01000009">
    <property type="protein sequence ID" value="ORY93614.1"/>
    <property type="molecule type" value="Genomic_DNA"/>
</dbReference>
<dbReference type="GO" id="GO:0006890">
    <property type="term" value="P:retrograde vesicle-mediated transport, Golgi to endoplasmic reticulum"/>
    <property type="evidence" value="ECO:0007669"/>
    <property type="project" value="TreeGrafter"/>
</dbReference>
<evidence type="ECO:0000313" key="9">
    <source>
        <dbReference type="EMBL" id="ORY93614.1"/>
    </source>
</evidence>
<feature type="transmembrane region" description="Helical" evidence="6">
    <location>
        <begin position="31"/>
        <end position="49"/>
    </location>
</feature>
<feature type="domain" description="Endoplasmic reticulum vesicle transporter C-terminal" evidence="7">
    <location>
        <begin position="145"/>
        <end position="368"/>
    </location>
</feature>
<evidence type="ECO:0000256" key="2">
    <source>
        <dbReference type="ARBA" id="ARBA00005648"/>
    </source>
</evidence>
<dbReference type="InterPro" id="IPR039542">
    <property type="entry name" value="Erv_N"/>
</dbReference>
<dbReference type="InterPro" id="IPR012936">
    <property type="entry name" value="Erv_C"/>
</dbReference>
<evidence type="ECO:0000256" key="3">
    <source>
        <dbReference type="ARBA" id="ARBA00022692"/>
    </source>
</evidence>
<dbReference type="PANTHER" id="PTHR10984:SF25">
    <property type="entry name" value="ENDOPLASMIC RETICULUM-GOLGI INTERMEDIATE COMPARTMENT PROTEIN 3"/>
    <property type="match status" value="1"/>
</dbReference>
<dbReference type="Proteomes" id="UP000242180">
    <property type="component" value="Unassembled WGS sequence"/>
</dbReference>
<dbReference type="Pfam" id="PF13850">
    <property type="entry name" value="ERGIC_N"/>
    <property type="match status" value="1"/>
</dbReference>
<comment type="caution">
    <text evidence="9">The sequence shown here is derived from an EMBL/GenBank/DDBJ whole genome shotgun (WGS) entry which is preliminary data.</text>
</comment>
<comment type="similarity">
    <text evidence="2">Belongs to the ERGIC family.</text>
</comment>
<keyword evidence="3 6" id="KW-0812">Transmembrane</keyword>
<evidence type="ECO:0000256" key="6">
    <source>
        <dbReference type="SAM" id="Phobius"/>
    </source>
</evidence>
<protein>
    <submittedName>
        <fullName evidence="9">Endoplasmic reticulum vesicle transporter-domain-containing protein</fullName>
    </submittedName>
</protein>
<accession>A0A1X2H5C5</accession>
<dbReference type="InterPro" id="IPR045888">
    <property type="entry name" value="Erv"/>
</dbReference>
<organism evidence="9 10">
    <name type="scientific">Syncephalastrum racemosum</name>
    <name type="common">Filamentous fungus</name>
    <dbReference type="NCBI Taxonomy" id="13706"/>
    <lineage>
        <taxon>Eukaryota</taxon>
        <taxon>Fungi</taxon>
        <taxon>Fungi incertae sedis</taxon>
        <taxon>Mucoromycota</taxon>
        <taxon>Mucoromycotina</taxon>
        <taxon>Mucoromycetes</taxon>
        <taxon>Mucorales</taxon>
        <taxon>Syncephalastraceae</taxon>
        <taxon>Syncephalastrum</taxon>
    </lineage>
</organism>
<dbReference type="Pfam" id="PF07970">
    <property type="entry name" value="COPIIcoated_ERV"/>
    <property type="match status" value="1"/>
</dbReference>
<comment type="subcellular location">
    <subcellularLocation>
        <location evidence="1">Membrane</location>
        <topology evidence="1">Multi-pass membrane protein</topology>
    </subcellularLocation>
</comment>
<dbReference type="GO" id="GO:0006888">
    <property type="term" value="P:endoplasmic reticulum to Golgi vesicle-mediated transport"/>
    <property type="evidence" value="ECO:0007669"/>
    <property type="project" value="TreeGrafter"/>
</dbReference>
<keyword evidence="10" id="KW-1185">Reference proteome</keyword>
<sequence>MPPNRLLQKFRRLDAYAQNKILDEFRVQSPTGGLVTIVSAIVILMLVIHETMRYVTPVMEPEIVVDGGKTDKLPISFNITFPAMPCYLLGLDIMDEGGQVIMDLEHDVYKARLDADGNQIDRAKAEELSGPGEDLVQKDVQCGDCYGATPPHGGECCNTCDDVRKAYADMGWIVKEDEIEQCRREGLLEKAATQTQEGCNMHGTLLMSRVHGNFHFSPGRAVSQGSQHVHDVRTYLSTNHDFRHTIHYLWFGNRDAQKQVTHLLTNSLDNTRWGAADPAMMYQYFLKIVPTQFDFMDGRSLRTFQYSTSRQERNLRQYPVGGLPGVFFTTDFAPTLIIYTETRPPLASFLTGLCAIIGGIFTVASVLDGFLYRTSGYEADKSKLHQ</sequence>
<dbReference type="InParanoid" id="A0A1X2H5C5"/>